<comment type="caution">
    <text evidence="1">The sequence shown here is derived from an EMBL/GenBank/DDBJ whole genome shotgun (WGS) entry which is preliminary data.</text>
</comment>
<name>A0ABV9XYK3_9PSEU</name>
<gene>
    <name evidence="1" type="ORF">ACFPFM_17065</name>
</gene>
<dbReference type="RefSeq" id="WP_344038190.1">
    <property type="nucleotide sequence ID" value="NZ_BAAAKE010000010.1"/>
</dbReference>
<keyword evidence="2" id="KW-1185">Reference proteome</keyword>
<evidence type="ECO:0000313" key="2">
    <source>
        <dbReference type="Proteomes" id="UP001595833"/>
    </source>
</evidence>
<sequence length="461" mass="50669">MEPLTLAQDLEGKHAVALEGSGPKNIRRFSTACCEHCAACDERRTMSPPRPGACFMHPAISGLTIPDPIPDASVFQPAPWAAPSSQQLPFLRRRLYEHYATIAAAGAREEQRTRSFRSATKADGDDRDVRGFARQEAGRLRHASLTWVDREVIDMAVTYSSTPSTEPACADRLPSLVGFMLFEACIGGALYDVVRAQDLPGSGWTPAPWLHDVPGHVEAPIVAVSWSRPPPPHDDRVHLCFYTPHRPPRWEGLPPNTFVARWSETRTRYSAGYFADHVRTVSARMSPTPVLAAFPATVRLGELLPEPGTGHCAGWIQAAYGLWQLLDQSAKKPLTLTDVLAAPRSVTRGDAQAGITATSAVNVVRVHPRFSTEDLPADNAEDGVDEVSASKSRRSTRHRYRYWRGPYRANICLNPRGHAEGNCQHKEVPVGRHLRGPVGAPFRERVTELRGSPIHGFSTDA</sequence>
<dbReference type="Proteomes" id="UP001595833">
    <property type="component" value="Unassembled WGS sequence"/>
</dbReference>
<accession>A0ABV9XYK3</accession>
<evidence type="ECO:0000313" key="1">
    <source>
        <dbReference type="EMBL" id="MFC5055463.1"/>
    </source>
</evidence>
<protein>
    <submittedName>
        <fullName evidence="1">Uncharacterized protein</fullName>
    </submittedName>
</protein>
<proteinExistence type="predicted"/>
<organism evidence="1 2">
    <name type="scientific">Saccharothrix xinjiangensis</name>
    <dbReference type="NCBI Taxonomy" id="204798"/>
    <lineage>
        <taxon>Bacteria</taxon>
        <taxon>Bacillati</taxon>
        <taxon>Actinomycetota</taxon>
        <taxon>Actinomycetes</taxon>
        <taxon>Pseudonocardiales</taxon>
        <taxon>Pseudonocardiaceae</taxon>
        <taxon>Saccharothrix</taxon>
    </lineage>
</organism>
<reference evidence="2" key="1">
    <citation type="journal article" date="2019" name="Int. J. Syst. Evol. Microbiol.">
        <title>The Global Catalogue of Microorganisms (GCM) 10K type strain sequencing project: providing services to taxonomists for standard genome sequencing and annotation.</title>
        <authorList>
            <consortium name="The Broad Institute Genomics Platform"/>
            <consortium name="The Broad Institute Genome Sequencing Center for Infectious Disease"/>
            <person name="Wu L."/>
            <person name="Ma J."/>
        </authorList>
    </citation>
    <scope>NUCLEOTIDE SEQUENCE [LARGE SCALE GENOMIC DNA]</scope>
    <source>
        <strain evidence="2">KCTC 12848</strain>
    </source>
</reference>
<dbReference type="EMBL" id="JBHSJB010000014">
    <property type="protein sequence ID" value="MFC5055463.1"/>
    <property type="molecule type" value="Genomic_DNA"/>
</dbReference>